<protein>
    <submittedName>
        <fullName evidence="12">Energy transducer TonB</fullName>
    </submittedName>
</protein>
<keyword evidence="6" id="KW-0812">Transmembrane</keyword>
<evidence type="ECO:0000256" key="8">
    <source>
        <dbReference type="ARBA" id="ARBA00022989"/>
    </source>
</evidence>
<comment type="subcellular location">
    <subcellularLocation>
        <location evidence="1">Cell inner membrane</location>
        <topology evidence="1">Single-pass membrane protein</topology>
        <orientation evidence="1">Periplasmic side</orientation>
    </subcellularLocation>
</comment>
<evidence type="ECO:0000256" key="7">
    <source>
        <dbReference type="ARBA" id="ARBA00022927"/>
    </source>
</evidence>
<evidence type="ECO:0000256" key="9">
    <source>
        <dbReference type="ARBA" id="ARBA00023136"/>
    </source>
</evidence>
<comment type="similarity">
    <text evidence="2">Belongs to the TonB family.</text>
</comment>
<dbReference type="InterPro" id="IPR037682">
    <property type="entry name" value="TonB_C"/>
</dbReference>
<dbReference type="PANTHER" id="PTHR33446">
    <property type="entry name" value="PROTEIN TONB-RELATED"/>
    <property type="match status" value="1"/>
</dbReference>
<organism evidence="12 13">
    <name type="scientific">Xanthocytophaga agilis</name>
    <dbReference type="NCBI Taxonomy" id="3048010"/>
    <lineage>
        <taxon>Bacteria</taxon>
        <taxon>Pseudomonadati</taxon>
        <taxon>Bacteroidota</taxon>
        <taxon>Cytophagia</taxon>
        <taxon>Cytophagales</taxon>
        <taxon>Rhodocytophagaceae</taxon>
        <taxon>Xanthocytophaga</taxon>
    </lineage>
</organism>
<evidence type="ECO:0000256" key="3">
    <source>
        <dbReference type="ARBA" id="ARBA00022448"/>
    </source>
</evidence>
<dbReference type="NCBIfam" id="TIGR01352">
    <property type="entry name" value="tonB_Cterm"/>
    <property type="match status" value="1"/>
</dbReference>
<dbReference type="Gene3D" id="3.30.1150.10">
    <property type="match status" value="1"/>
</dbReference>
<keyword evidence="10" id="KW-0732">Signal</keyword>
<dbReference type="PANTHER" id="PTHR33446:SF2">
    <property type="entry name" value="PROTEIN TONB"/>
    <property type="match status" value="1"/>
</dbReference>
<evidence type="ECO:0000256" key="10">
    <source>
        <dbReference type="SAM" id="SignalP"/>
    </source>
</evidence>
<comment type="caution">
    <text evidence="12">The sequence shown here is derived from an EMBL/GenBank/DDBJ whole genome shotgun (WGS) entry which is preliminary data.</text>
</comment>
<evidence type="ECO:0000256" key="4">
    <source>
        <dbReference type="ARBA" id="ARBA00022475"/>
    </source>
</evidence>
<keyword evidence="13" id="KW-1185">Reference proteome</keyword>
<dbReference type="GO" id="GO:0055085">
    <property type="term" value="P:transmembrane transport"/>
    <property type="evidence" value="ECO:0007669"/>
    <property type="project" value="InterPro"/>
</dbReference>
<keyword evidence="4" id="KW-1003">Cell membrane</keyword>
<dbReference type="EMBL" id="JASJOU010000013">
    <property type="protein sequence ID" value="MDJ1504834.1"/>
    <property type="molecule type" value="Genomic_DNA"/>
</dbReference>
<reference evidence="12" key="1">
    <citation type="submission" date="2023-05" db="EMBL/GenBank/DDBJ databases">
        <authorList>
            <person name="Zhang X."/>
        </authorList>
    </citation>
    <scope>NUCLEOTIDE SEQUENCE</scope>
    <source>
        <strain evidence="12">BD1B2-1</strain>
    </source>
</reference>
<keyword evidence="9" id="KW-0472">Membrane</keyword>
<accession>A0AAE3RB55</accession>
<keyword evidence="7" id="KW-0653">Protein transport</keyword>
<feature type="signal peptide" evidence="10">
    <location>
        <begin position="1"/>
        <end position="23"/>
    </location>
</feature>
<dbReference type="PROSITE" id="PS52015">
    <property type="entry name" value="TONB_CTD"/>
    <property type="match status" value="1"/>
</dbReference>
<evidence type="ECO:0000313" key="12">
    <source>
        <dbReference type="EMBL" id="MDJ1504834.1"/>
    </source>
</evidence>
<keyword evidence="5" id="KW-0997">Cell inner membrane</keyword>
<dbReference type="AlphaFoldDB" id="A0AAE3RB55"/>
<dbReference type="Pfam" id="PF03544">
    <property type="entry name" value="TonB_C"/>
    <property type="match status" value="1"/>
</dbReference>
<dbReference type="InterPro" id="IPR006260">
    <property type="entry name" value="TonB/TolA_C"/>
</dbReference>
<evidence type="ECO:0000256" key="6">
    <source>
        <dbReference type="ARBA" id="ARBA00022692"/>
    </source>
</evidence>
<dbReference type="GO" id="GO:0015031">
    <property type="term" value="P:protein transport"/>
    <property type="evidence" value="ECO:0007669"/>
    <property type="project" value="UniProtKB-KW"/>
</dbReference>
<evidence type="ECO:0000256" key="2">
    <source>
        <dbReference type="ARBA" id="ARBA00006555"/>
    </source>
</evidence>
<keyword evidence="8" id="KW-1133">Transmembrane helix</keyword>
<evidence type="ECO:0000259" key="11">
    <source>
        <dbReference type="PROSITE" id="PS52015"/>
    </source>
</evidence>
<dbReference type="GO" id="GO:0031992">
    <property type="term" value="F:energy transducer activity"/>
    <property type="evidence" value="ECO:0007669"/>
    <property type="project" value="TreeGrafter"/>
</dbReference>
<gene>
    <name evidence="12" type="ORF">QNI22_29495</name>
</gene>
<feature type="chain" id="PRO_5042230909" evidence="10">
    <location>
        <begin position="24"/>
        <end position="196"/>
    </location>
</feature>
<name>A0AAE3RB55_9BACT</name>
<proteinExistence type="inferred from homology"/>
<dbReference type="SUPFAM" id="SSF74653">
    <property type="entry name" value="TolA/TonB C-terminal domain"/>
    <property type="match status" value="1"/>
</dbReference>
<feature type="domain" description="TonB C-terminal" evidence="11">
    <location>
        <begin position="105"/>
        <end position="196"/>
    </location>
</feature>
<evidence type="ECO:0000256" key="1">
    <source>
        <dbReference type="ARBA" id="ARBA00004383"/>
    </source>
</evidence>
<dbReference type="Proteomes" id="UP001232063">
    <property type="component" value="Unassembled WGS sequence"/>
</dbReference>
<dbReference type="GO" id="GO:0098797">
    <property type="term" value="C:plasma membrane protein complex"/>
    <property type="evidence" value="ECO:0007669"/>
    <property type="project" value="TreeGrafter"/>
</dbReference>
<keyword evidence="3" id="KW-0813">Transport</keyword>
<evidence type="ECO:0000256" key="5">
    <source>
        <dbReference type="ARBA" id="ARBA00022519"/>
    </source>
</evidence>
<dbReference type="InterPro" id="IPR051045">
    <property type="entry name" value="TonB-dependent_transducer"/>
</dbReference>
<sequence>MKKSIFLPSLVFVLIFAGNVVFAQKKKSTTATKTFASNQTVALANSSVPDKKEYVAEQMTDEQALEMVTQQLEAATSTQATTEEAPQTDENRIYTVVEVSAQFPGGATALNQFLTINVHYPKEAKKDNIAGKVYTKVLIEKDGSVSDVQIIKGLGHGCDEEAVRVIKTTSNWKPARQHENIVRSYYMLQVNFVPAN</sequence>
<evidence type="ECO:0000313" key="13">
    <source>
        <dbReference type="Proteomes" id="UP001232063"/>
    </source>
</evidence>
<dbReference type="RefSeq" id="WP_314516499.1">
    <property type="nucleotide sequence ID" value="NZ_JASJOU010000013.1"/>
</dbReference>